<dbReference type="AlphaFoldDB" id="A0A839E1P0"/>
<sequence length="411" mass="45949">MSCPLEFGCGIGILVSMEQISKRLWNWASIVDDETRQQAEMTASMPFVYPHLALMPDAHLGKGSTVGSVIPTLRAIIPAAVGVDIGCGMIAVRTQFDKAKLTRRAGKGRRGLGALRESIEHAVPLSAGKYNRELTDTAVKRCEELFAKATEDGFDPAEYAGNWKHQLGTLGSGNHFIEVTADEQDRVWLFLHSGSRGVGNKIAQHHIKVAQQLCEKWWIPLPNKDLSYLVEDTDEFWCYIRQLRWAQHFALLNREEMMDRVVDCLSEWAGTDVIEQERINCHHNFTEREKHWGRQVWVSRKGAIEASEGKPGLIPGSMGTASYVVEGKGNKPSLNSSPHGAGRNHSRSAARKKFTHEQLRKAMAGIEFRDTEAFLDEIPAAYKDIDQVMTDASDLVEVRHVLHQLVNVKGD</sequence>
<comment type="catalytic activity">
    <reaction evidence="8">
        <text>a 3'-end 3'-phospho-ribonucleotide-RNA + a 5'-end dephospho-ribonucleoside-RNA + GTP = a ribonucleotidyl-ribonucleotide-RNA + GMP + diphosphate</text>
        <dbReference type="Rhea" id="RHEA:68076"/>
        <dbReference type="Rhea" id="RHEA-COMP:10463"/>
        <dbReference type="Rhea" id="RHEA-COMP:13936"/>
        <dbReference type="Rhea" id="RHEA-COMP:17355"/>
        <dbReference type="ChEBI" id="CHEBI:33019"/>
        <dbReference type="ChEBI" id="CHEBI:37565"/>
        <dbReference type="ChEBI" id="CHEBI:58115"/>
        <dbReference type="ChEBI" id="CHEBI:83062"/>
        <dbReference type="ChEBI" id="CHEBI:138284"/>
        <dbReference type="ChEBI" id="CHEBI:173118"/>
        <dbReference type="EC" id="6.5.1.8"/>
    </reaction>
</comment>
<evidence type="ECO:0000256" key="4">
    <source>
        <dbReference type="ARBA" id="ARBA00022741"/>
    </source>
</evidence>
<organism evidence="13 14">
    <name type="scientific">Halosaccharopolyspora lacisalsi</name>
    <dbReference type="NCBI Taxonomy" id="1000566"/>
    <lineage>
        <taxon>Bacteria</taxon>
        <taxon>Bacillati</taxon>
        <taxon>Actinomycetota</taxon>
        <taxon>Actinomycetes</taxon>
        <taxon>Pseudonocardiales</taxon>
        <taxon>Pseudonocardiaceae</taxon>
        <taxon>Halosaccharopolyspora</taxon>
    </lineage>
</organism>
<evidence type="ECO:0000256" key="2">
    <source>
        <dbReference type="ARBA" id="ARBA00022598"/>
    </source>
</evidence>
<evidence type="ECO:0000256" key="11">
    <source>
        <dbReference type="PIRSR" id="PIRSR601233-3"/>
    </source>
</evidence>
<feature type="binding site" evidence="10">
    <location>
        <begin position="283"/>
        <end position="284"/>
    </location>
    <ligand>
        <name>GMP</name>
        <dbReference type="ChEBI" id="CHEBI:58115"/>
    </ligand>
</feature>
<gene>
    <name evidence="13" type="ORF">FHX42_003832</name>
</gene>
<dbReference type="Proteomes" id="UP000569329">
    <property type="component" value="Unassembled WGS sequence"/>
</dbReference>
<dbReference type="InterPro" id="IPR036025">
    <property type="entry name" value="RtcB-like_sf"/>
</dbReference>
<dbReference type="InterPro" id="IPR052915">
    <property type="entry name" value="RtcB-like"/>
</dbReference>
<evidence type="ECO:0000256" key="7">
    <source>
        <dbReference type="ARBA" id="ARBA00023211"/>
    </source>
</evidence>
<dbReference type="SUPFAM" id="SSF103365">
    <property type="entry name" value="Hypothetical protein PH1602"/>
    <property type="match status" value="1"/>
</dbReference>
<dbReference type="InterPro" id="IPR001233">
    <property type="entry name" value="RtcB"/>
</dbReference>
<feature type="binding site" evidence="10">
    <location>
        <begin position="339"/>
        <end position="342"/>
    </location>
    <ligand>
        <name>GMP</name>
        <dbReference type="ChEBI" id="CHEBI:58115"/>
    </ligand>
</feature>
<evidence type="ECO:0000256" key="8">
    <source>
        <dbReference type="ARBA" id="ARBA00047746"/>
    </source>
</evidence>
<proteinExistence type="predicted"/>
<dbReference type="GO" id="GO:0003909">
    <property type="term" value="F:DNA ligase activity"/>
    <property type="evidence" value="ECO:0007669"/>
    <property type="project" value="TreeGrafter"/>
</dbReference>
<evidence type="ECO:0000256" key="5">
    <source>
        <dbReference type="ARBA" id="ARBA00022800"/>
    </source>
</evidence>
<keyword evidence="7 11" id="KW-0464">Manganese</keyword>
<keyword evidence="3 11" id="KW-0479">Metal-binding</keyword>
<evidence type="ECO:0000256" key="3">
    <source>
        <dbReference type="ARBA" id="ARBA00022723"/>
    </source>
</evidence>
<protein>
    <recommendedName>
        <fullName evidence="1">3'-phosphate/5'-hydroxy nucleic acid ligase</fullName>
        <ecNumber evidence="1">6.5.1.8</ecNumber>
    </recommendedName>
</protein>
<feature type="region of interest" description="Disordered" evidence="12">
    <location>
        <begin position="327"/>
        <end position="354"/>
    </location>
</feature>
<dbReference type="GO" id="GO:0042245">
    <property type="term" value="P:RNA repair"/>
    <property type="evidence" value="ECO:0007669"/>
    <property type="project" value="UniProtKB-KW"/>
</dbReference>
<comment type="cofactor">
    <cofactor evidence="11">
        <name>Mn(2+)</name>
        <dbReference type="ChEBI" id="CHEBI:29035"/>
    </cofactor>
    <text evidence="11">Binds 2 manganese ions per subunit.</text>
</comment>
<accession>A0A839E1P0</accession>
<dbReference type="EMBL" id="JACGWZ010000005">
    <property type="protein sequence ID" value="MBA8826456.1"/>
    <property type="molecule type" value="Genomic_DNA"/>
</dbReference>
<feature type="binding site" evidence="11">
    <location>
        <position position="175"/>
    </location>
    <ligand>
        <name>Mn(2+)</name>
        <dbReference type="ChEBI" id="CHEBI:29035"/>
        <label>1</label>
    </ligand>
</feature>
<keyword evidence="4 10" id="KW-0547">Nucleotide-binding</keyword>
<dbReference type="GO" id="GO:0005525">
    <property type="term" value="F:GTP binding"/>
    <property type="evidence" value="ECO:0007669"/>
    <property type="project" value="UniProtKB-KW"/>
</dbReference>
<dbReference type="PANTHER" id="PTHR43749:SF2">
    <property type="entry name" value="RNA-SPLICING LIGASE RTCB"/>
    <property type="match status" value="1"/>
</dbReference>
<keyword evidence="5" id="KW-0692">RNA repair</keyword>
<dbReference type="Gene3D" id="3.90.1860.10">
    <property type="entry name" value="tRNA-splicing ligase RtcB"/>
    <property type="match status" value="1"/>
</dbReference>
<evidence type="ECO:0000313" key="13">
    <source>
        <dbReference type="EMBL" id="MBA8826456.1"/>
    </source>
</evidence>
<dbReference type="GO" id="GO:0006281">
    <property type="term" value="P:DNA repair"/>
    <property type="evidence" value="ECO:0007669"/>
    <property type="project" value="TreeGrafter"/>
</dbReference>
<dbReference type="GO" id="GO:0006396">
    <property type="term" value="P:RNA processing"/>
    <property type="evidence" value="ECO:0007669"/>
    <property type="project" value="InterPro"/>
</dbReference>
<evidence type="ECO:0000313" key="14">
    <source>
        <dbReference type="Proteomes" id="UP000569329"/>
    </source>
</evidence>
<feature type="binding site" evidence="11">
    <location>
        <position position="283"/>
    </location>
    <ligand>
        <name>Mn(2+)</name>
        <dbReference type="ChEBI" id="CHEBI:29035"/>
        <label>2</label>
    </ligand>
</feature>
<feature type="binding site" evidence="10">
    <location>
        <begin position="315"/>
        <end position="318"/>
    </location>
    <ligand>
        <name>GMP</name>
        <dbReference type="ChEBI" id="CHEBI:58115"/>
    </ligand>
</feature>
<feature type="binding site" evidence="10">
    <location>
        <begin position="174"/>
        <end position="178"/>
    </location>
    <ligand>
        <name>GMP</name>
        <dbReference type="ChEBI" id="CHEBI:58115"/>
    </ligand>
</feature>
<dbReference type="PANTHER" id="PTHR43749">
    <property type="entry name" value="RNA-SPLICING LIGASE RTCB"/>
    <property type="match status" value="1"/>
</dbReference>
<feature type="active site" description="GMP-histidine intermediate" evidence="9">
    <location>
        <position position="339"/>
    </location>
</feature>
<keyword evidence="6 10" id="KW-0342">GTP-binding</keyword>
<evidence type="ECO:0000256" key="9">
    <source>
        <dbReference type="PIRSR" id="PIRSR601233-1"/>
    </source>
</evidence>
<keyword evidence="14" id="KW-1185">Reference proteome</keyword>
<feature type="binding site" evidence="10">
    <location>
        <position position="409"/>
    </location>
    <ligand>
        <name>GMP</name>
        <dbReference type="ChEBI" id="CHEBI:58115"/>
    </ligand>
</feature>
<dbReference type="GO" id="GO:0030145">
    <property type="term" value="F:manganese ion binding"/>
    <property type="evidence" value="ECO:0007669"/>
    <property type="project" value="TreeGrafter"/>
</dbReference>
<evidence type="ECO:0000256" key="6">
    <source>
        <dbReference type="ARBA" id="ARBA00023134"/>
    </source>
</evidence>
<name>A0A839E1P0_9PSEU</name>
<evidence type="ECO:0000256" key="10">
    <source>
        <dbReference type="PIRSR" id="PIRSR601233-2"/>
    </source>
</evidence>
<dbReference type="EC" id="6.5.1.8" evidence="1"/>
<comment type="caution">
    <text evidence="13">The sequence shown here is derived from an EMBL/GenBank/DDBJ whole genome shotgun (WGS) entry which is preliminary data.</text>
</comment>
<feature type="compositionally biased region" description="Basic residues" evidence="12">
    <location>
        <begin position="342"/>
        <end position="354"/>
    </location>
</feature>
<feature type="binding site" evidence="11">
    <location>
        <position position="192"/>
    </location>
    <ligand>
        <name>Mn(2+)</name>
        <dbReference type="ChEBI" id="CHEBI:29035"/>
        <label>2</label>
    </ligand>
</feature>
<dbReference type="RefSeq" id="WP_220480523.1">
    <property type="nucleotide sequence ID" value="NZ_JACGWZ010000005.1"/>
</dbReference>
<feature type="binding site" evidence="11">
    <location>
        <position position="84"/>
    </location>
    <ligand>
        <name>Mn(2+)</name>
        <dbReference type="ChEBI" id="CHEBI:29035"/>
        <label>1</label>
    </ligand>
</feature>
<keyword evidence="2 13" id="KW-0436">Ligase</keyword>
<reference evidence="13 14" key="1">
    <citation type="submission" date="2020-07" db="EMBL/GenBank/DDBJ databases">
        <title>Sequencing the genomes of 1000 actinobacteria strains.</title>
        <authorList>
            <person name="Klenk H.-P."/>
        </authorList>
    </citation>
    <scope>NUCLEOTIDE SEQUENCE [LARGE SCALE GENOMIC DNA]</scope>
    <source>
        <strain evidence="13 14">DSM 45975</strain>
    </source>
</reference>
<evidence type="ECO:0000256" key="1">
    <source>
        <dbReference type="ARBA" id="ARBA00012726"/>
    </source>
</evidence>
<feature type="binding site" evidence="10">
    <location>
        <position position="322"/>
    </location>
    <ligand>
        <name>GMP</name>
        <dbReference type="ChEBI" id="CHEBI:58115"/>
    </ligand>
</feature>
<dbReference type="GO" id="GO:0170057">
    <property type="term" value="F:RNA ligase (GTP) activity"/>
    <property type="evidence" value="ECO:0007669"/>
    <property type="project" value="UniProtKB-EC"/>
</dbReference>
<evidence type="ECO:0000256" key="12">
    <source>
        <dbReference type="SAM" id="MobiDB-lite"/>
    </source>
</evidence>
<dbReference type="Pfam" id="PF01139">
    <property type="entry name" value="RtcB"/>
    <property type="match status" value="1"/>
</dbReference>